<protein>
    <submittedName>
        <fullName evidence="8">Uncharacterized protein</fullName>
    </submittedName>
</protein>
<gene>
    <name evidence="8" type="ORF">Scep_003455</name>
</gene>
<dbReference type="GO" id="GO:0016020">
    <property type="term" value="C:membrane"/>
    <property type="evidence" value="ECO:0007669"/>
    <property type="project" value="UniProtKB-SubCell"/>
</dbReference>
<dbReference type="EMBL" id="JBBNAG010000002">
    <property type="protein sequence ID" value="KAK9156881.1"/>
    <property type="molecule type" value="Genomic_DNA"/>
</dbReference>
<dbReference type="Proteomes" id="UP001419268">
    <property type="component" value="Unassembled WGS sequence"/>
</dbReference>
<sequence>MSMSVEDGSLLVTLGGHCYLGSISYMEAIENGFQLSYKVLAFQYFSFPFRSIIFATVDIHRAVPKSSSFRRSSFLLGIRQNGDRPPGVTSGQYLLGFLMTIGAAALLGLIIPCTEVVFTKVAKNITYSIVLQFQFCLSVSSTLFSTVGMNISKDFMAMPREAREFELGESKYYLVLVFTAVVFQLSVIGAMGLIFSASGLASGVIAYHEKFSGEKGISLAMCFWGFASYFYGSYRDTKKQTKENQIF</sequence>
<feature type="transmembrane region" description="Helical" evidence="7">
    <location>
        <begin position="93"/>
        <end position="111"/>
    </location>
</feature>
<dbReference type="PANTHER" id="PTHR31376:SF105">
    <property type="entry name" value="PURINE PERMEASE-RELATED"/>
    <property type="match status" value="1"/>
</dbReference>
<keyword evidence="9" id="KW-1185">Reference proteome</keyword>
<dbReference type="Pfam" id="PF16913">
    <property type="entry name" value="PUNUT"/>
    <property type="match status" value="1"/>
</dbReference>
<keyword evidence="6 7" id="KW-0472">Membrane</keyword>
<evidence type="ECO:0000313" key="9">
    <source>
        <dbReference type="Proteomes" id="UP001419268"/>
    </source>
</evidence>
<evidence type="ECO:0000256" key="4">
    <source>
        <dbReference type="ARBA" id="ARBA00022692"/>
    </source>
</evidence>
<feature type="transmembrane region" description="Helical" evidence="7">
    <location>
        <begin position="131"/>
        <end position="151"/>
    </location>
</feature>
<dbReference type="PANTHER" id="PTHR31376">
    <property type="entry name" value="OS09G0467300 PROTEIN-RELATED"/>
    <property type="match status" value="1"/>
</dbReference>
<evidence type="ECO:0000256" key="5">
    <source>
        <dbReference type="ARBA" id="ARBA00022989"/>
    </source>
</evidence>
<keyword evidence="4 7" id="KW-0812">Transmembrane</keyword>
<accession>A0AAP0PY28</accession>
<feature type="transmembrane region" description="Helical" evidence="7">
    <location>
        <begin position="172"/>
        <end position="196"/>
    </location>
</feature>
<evidence type="ECO:0000256" key="2">
    <source>
        <dbReference type="ARBA" id="ARBA00006213"/>
    </source>
</evidence>
<dbReference type="InterPro" id="IPR030182">
    <property type="entry name" value="PUP_plant"/>
</dbReference>
<keyword evidence="3" id="KW-0813">Transport</keyword>
<keyword evidence="5 7" id="KW-1133">Transmembrane helix</keyword>
<comment type="subcellular location">
    <subcellularLocation>
        <location evidence="1">Membrane</location>
    </subcellularLocation>
</comment>
<comment type="caution">
    <text evidence="8">The sequence shown here is derived from an EMBL/GenBank/DDBJ whole genome shotgun (WGS) entry which is preliminary data.</text>
</comment>
<proteinExistence type="inferred from homology"/>
<evidence type="ECO:0000313" key="8">
    <source>
        <dbReference type="EMBL" id="KAK9156881.1"/>
    </source>
</evidence>
<organism evidence="8 9">
    <name type="scientific">Stephania cephalantha</name>
    <dbReference type="NCBI Taxonomy" id="152367"/>
    <lineage>
        <taxon>Eukaryota</taxon>
        <taxon>Viridiplantae</taxon>
        <taxon>Streptophyta</taxon>
        <taxon>Embryophyta</taxon>
        <taxon>Tracheophyta</taxon>
        <taxon>Spermatophyta</taxon>
        <taxon>Magnoliopsida</taxon>
        <taxon>Ranunculales</taxon>
        <taxon>Menispermaceae</taxon>
        <taxon>Menispermoideae</taxon>
        <taxon>Cissampelideae</taxon>
        <taxon>Stephania</taxon>
    </lineage>
</organism>
<feature type="transmembrane region" description="Helical" evidence="7">
    <location>
        <begin position="216"/>
        <end position="234"/>
    </location>
</feature>
<evidence type="ECO:0000256" key="3">
    <source>
        <dbReference type="ARBA" id="ARBA00022448"/>
    </source>
</evidence>
<evidence type="ECO:0000256" key="1">
    <source>
        <dbReference type="ARBA" id="ARBA00004370"/>
    </source>
</evidence>
<evidence type="ECO:0000256" key="6">
    <source>
        <dbReference type="ARBA" id="ARBA00023136"/>
    </source>
</evidence>
<dbReference type="GO" id="GO:0015211">
    <property type="term" value="F:purine nucleoside transmembrane transporter activity"/>
    <property type="evidence" value="ECO:0007669"/>
    <property type="project" value="InterPro"/>
</dbReference>
<reference evidence="8 9" key="1">
    <citation type="submission" date="2024-01" db="EMBL/GenBank/DDBJ databases">
        <title>Genome assemblies of Stephania.</title>
        <authorList>
            <person name="Yang L."/>
        </authorList>
    </citation>
    <scope>NUCLEOTIDE SEQUENCE [LARGE SCALE GENOMIC DNA]</scope>
    <source>
        <strain evidence="8">JXDWG</strain>
        <tissue evidence="8">Leaf</tissue>
    </source>
</reference>
<dbReference type="GO" id="GO:0005345">
    <property type="term" value="F:purine nucleobase transmembrane transporter activity"/>
    <property type="evidence" value="ECO:0007669"/>
    <property type="project" value="UniProtKB-ARBA"/>
</dbReference>
<dbReference type="AlphaFoldDB" id="A0AAP0PY28"/>
<comment type="similarity">
    <text evidence="2">Belongs to the purine permeases (TC 2.A.7.14) family.</text>
</comment>
<name>A0AAP0PY28_9MAGN</name>
<evidence type="ECO:0000256" key="7">
    <source>
        <dbReference type="SAM" id="Phobius"/>
    </source>
</evidence>